<organism evidence="3 4">
    <name type="scientific">Dyella mobilis</name>
    <dbReference type="NCBI Taxonomy" id="1849582"/>
    <lineage>
        <taxon>Bacteria</taxon>
        <taxon>Pseudomonadati</taxon>
        <taxon>Pseudomonadota</taxon>
        <taxon>Gammaproteobacteria</taxon>
        <taxon>Lysobacterales</taxon>
        <taxon>Rhodanobacteraceae</taxon>
        <taxon>Dyella</taxon>
    </lineage>
</organism>
<sequence>MTSHPPQPAPAWIAPSRRLLRAGMRILGALNPTYAANLMNRLWFSAPRTKPRAADQAVLDGGERLHFNVHGRKVVAWAWGNDGPTVILLHGWGGHAGQMQAFVAPLLDAGFRVIAFDAPAHGASAASRLGKRRVTFFEFADALQIVVSGESSVAGIIAHSGGCTALALAMRAGWTPPANIVFVAPFVHPAASIEGFAQAIGANKRVVAEFSKGVERWLGHPWSYLDITTLEPAHKQQRLLVIHDVEDKEVPLAHARTLTASWPAAQLMVTRGLGHRRVLRDSAVVQEVLRFFADGPLTVFAATPEYLPRDSRSGLDQAYEAFVSHGFAVSARR</sequence>
<comment type="caution">
    <text evidence="3">The sequence shown here is derived from an EMBL/GenBank/DDBJ whole genome shotgun (WGS) entry which is preliminary data.</text>
</comment>
<name>A0ABS2KJ87_9GAMM</name>
<dbReference type="PANTHER" id="PTHR43433:SF5">
    <property type="entry name" value="AB HYDROLASE-1 DOMAIN-CONTAINING PROTEIN"/>
    <property type="match status" value="1"/>
</dbReference>
<evidence type="ECO:0000313" key="4">
    <source>
        <dbReference type="Proteomes" id="UP001430193"/>
    </source>
</evidence>
<dbReference type="SUPFAM" id="SSF53474">
    <property type="entry name" value="alpha/beta-Hydrolases"/>
    <property type="match status" value="1"/>
</dbReference>
<evidence type="ECO:0000313" key="3">
    <source>
        <dbReference type="EMBL" id="MBM7131220.1"/>
    </source>
</evidence>
<dbReference type="InterPro" id="IPR050471">
    <property type="entry name" value="AB_hydrolase"/>
</dbReference>
<dbReference type="Pfam" id="PF00561">
    <property type="entry name" value="Abhydrolase_1"/>
    <property type="match status" value="1"/>
</dbReference>
<dbReference type="GO" id="GO:0016787">
    <property type="term" value="F:hydrolase activity"/>
    <property type="evidence" value="ECO:0007669"/>
    <property type="project" value="UniProtKB-KW"/>
</dbReference>
<accession>A0ABS2KJ87</accession>
<proteinExistence type="predicted"/>
<protein>
    <submittedName>
        <fullName evidence="3">Alpha/beta fold hydrolase</fullName>
    </submittedName>
</protein>
<feature type="domain" description="Peptidase S33 tripeptidyl aminopeptidase-like C-terminal" evidence="2">
    <location>
        <begin position="231"/>
        <end position="296"/>
    </location>
</feature>
<dbReference type="InterPro" id="IPR000073">
    <property type="entry name" value="AB_hydrolase_1"/>
</dbReference>
<dbReference type="EMBL" id="JADIKF010000040">
    <property type="protein sequence ID" value="MBM7131220.1"/>
    <property type="molecule type" value="Genomic_DNA"/>
</dbReference>
<dbReference type="Gene3D" id="3.40.50.1820">
    <property type="entry name" value="alpha/beta hydrolase"/>
    <property type="match status" value="1"/>
</dbReference>
<evidence type="ECO:0000259" key="2">
    <source>
        <dbReference type="Pfam" id="PF08386"/>
    </source>
</evidence>
<dbReference type="RefSeq" id="WP_204632816.1">
    <property type="nucleotide sequence ID" value="NZ_BSOC01000005.1"/>
</dbReference>
<dbReference type="Proteomes" id="UP001430193">
    <property type="component" value="Unassembled WGS sequence"/>
</dbReference>
<reference evidence="3" key="1">
    <citation type="submission" date="2020-10" db="EMBL/GenBank/DDBJ databases">
        <title>Phylogeny of dyella-like bacteria.</title>
        <authorList>
            <person name="Fu J."/>
        </authorList>
    </citation>
    <scope>NUCLEOTIDE SEQUENCE</scope>
    <source>
        <strain evidence="3">DHON07</strain>
    </source>
</reference>
<evidence type="ECO:0000259" key="1">
    <source>
        <dbReference type="Pfam" id="PF00561"/>
    </source>
</evidence>
<keyword evidence="3" id="KW-0378">Hydrolase</keyword>
<dbReference type="InterPro" id="IPR029058">
    <property type="entry name" value="AB_hydrolase_fold"/>
</dbReference>
<dbReference type="PANTHER" id="PTHR43433">
    <property type="entry name" value="HYDROLASE, ALPHA/BETA FOLD FAMILY PROTEIN"/>
    <property type="match status" value="1"/>
</dbReference>
<feature type="domain" description="AB hydrolase-1" evidence="1">
    <location>
        <begin position="84"/>
        <end position="201"/>
    </location>
</feature>
<dbReference type="InterPro" id="IPR013595">
    <property type="entry name" value="Pept_S33_TAP-like_C"/>
</dbReference>
<gene>
    <name evidence="3" type="ORF">ISS99_16965</name>
</gene>
<dbReference type="Pfam" id="PF08386">
    <property type="entry name" value="Abhydrolase_4"/>
    <property type="match status" value="1"/>
</dbReference>
<keyword evidence="4" id="KW-1185">Reference proteome</keyword>